<dbReference type="AlphaFoldDB" id="A0A8H4R7H1"/>
<accession>A0A8H4R7H1</accession>
<evidence type="ECO:0000313" key="3">
    <source>
        <dbReference type="Proteomes" id="UP000521872"/>
    </source>
</evidence>
<protein>
    <submittedName>
        <fullName evidence="2">Uncharacterized protein</fullName>
    </submittedName>
</protein>
<dbReference type="Proteomes" id="UP000521872">
    <property type="component" value="Unassembled WGS sequence"/>
</dbReference>
<name>A0A8H4R7H1_9AGAR</name>
<feature type="region of interest" description="Disordered" evidence="1">
    <location>
        <begin position="91"/>
        <end position="137"/>
    </location>
</feature>
<reference evidence="2 3" key="1">
    <citation type="submission" date="2019-12" db="EMBL/GenBank/DDBJ databases">
        <authorList>
            <person name="Floudas D."/>
            <person name="Bentzer J."/>
            <person name="Ahren D."/>
            <person name="Johansson T."/>
            <person name="Persson P."/>
            <person name="Tunlid A."/>
        </authorList>
    </citation>
    <scope>NUCLEOTIDE SEQUENCE [LARGE SCALE GENOMIC DNA]</scope>
    <source>
        <strain evidence="2 3">CBS 102.39</strain>
    </source>
</reference>
<proteinExistence type="predicted"/>
<comment type="caution">
    <text evidence="2">The sequence shown here is derived from an EMBL/GenBank/DDBJ whole genome shotgun (WGS) entry which is preliminary data.</text>
</comment>
<feature type="compositionally biased region" description="Polar residues" evidence="1">
    <location>
        <begin position="31"/>
        <end position="43"/>
    </location>
</feature>
<sequence length="137" mass="14894">MSHLESAARHRTTSMPLSKPKPKQMEKHIRTSTPGVKFTNTTEESIRTNAPHPQGVIPLCHLSSTSTGGMQLDVDVDDSIFGTSAMTNVDSDIGAGAGLEREGAQRRRRSVARTFSEEEEEYGCAHDRAEEVGVGEL</sequence>
<gene>
    <name evidence="2" type="ORF">D9613_001294</name>
</gene>
<evidence type="ECO:0000313" key="2">
    <source>
        <dbReference type="EMBL" id="KAF4623679.1"/>
    </source>
</evidence>
<evidence type="ECO:0000256" key="1">
    <source>
        <dbReference type="SAM" id="MobiDB-lite"/>
    </source>
</evidence>
<organism evidence="2 3">
    <name type="scientific">Agrocybe pediades</name>
    <dbReference type="NCBI Taxonomy" id="84607"/>
    <lineage>
        <taxon>Eukaryota</taxon>
        <taxon>Fungi</taxon>
        <taxon>Dikarya</taxon>
        <taxon>Basidiomycota</taxon>
        <taxon>Agaricomycotina</taxon>
        <taxon>Agaricomycetes</taxon>
        <taxon>Agaricomycetidae</taxon>
        <taxon>Agaricales</taxon>
        <taxon>Agaricineae</taxon>
        <taxon>Strophariaceae</taxon>
        <taxon>Agrocybe</taxon>
    </lineage>
</organism>
<feature type="region of interest" description="Disordered" evidence="1">
    <location>
        <begin position="1"/>
        <end position="62"/>
    </location>
</feature>
<keyword evidence="3" id="KW-1185">Reference proteome</keyword>
<dbReference type="EMBL" id="JAACJL010000001">
    <property type="protein sequence ID" value="KAF4623679.1"/>
    <property type="molecule type" value="Genomic_DNA"/>
</dbReference>